<gene>
    <name evidence="1" type="ORF">L323_13825</name>
</gene>
<sequence>MFPSEFCDDQNLVNFIKKCINNNIYVSGIWNEFFIPSKLGYKNFNFERNYLIYGFDDDTKSFLASGYISDDLVDDNFLASTNTVLDHITFIHDRLKYIFRLTEQNIRIFTLSNEIMDLISELKKTINSLYINIKLSENDKIYYIQKFTYILDKEKDILYEICLNLSRQ</sequence>
<dbReference type="Proteomes" id="UP000016860">
    <property type="component" value="Unassembled WGS sequence"/>
</dbReference>
<dbReference type="AlphaFoldDB" id="U4R0D4"/>
<evidence type="ECO:0000313" key="1">
    <source>
        <dbReference type="EMBL" id="EPR10591.1"/>
    </source>
</evidence>
<dbReference type="PATRIC" id="fig|1330534.3.peg.2746"/>
<name>U4R0D4_9FIRM</name>
<evidence type="ECO:0000313" key="2">
    <source>
        <dbReference type="Proteomes" id="UP000016860"/>
    </source>
</evidence>
<organism evidence="1 2">
    <name type="scientific">Ruminiclostridium papyrosolvens C7</name>
    <dbReference type="NCBI Taxonomy" id="1330534"/>
    <lineage>
        <taxon>Bacteria</taxon>
        <taxon>Bacillati</taxon>
        <taxon>Bacillota</taxon>
        <taxon>Clostridia</taxon>
        <taxon>Eubacteriales</taxon>
        <taxon>Oscillospiraceae</taxon>
        <taxon>Ruminiclostridium</taxon>
    </lineage>
</organism>
<comment type="caution">
    <text evidence="1">The sequence shown here is derived from an EMBL/GenBank/DDBJ whole genome shotgun (WGS) entry which is preliminary data.</text>
</comment>
<proteinExistence type="predicted"/>
<accession>U4R0D4</accession>
<protein>
    <submittedName>
        <fullName evidence="1">Uncharacterized protein</fullName>
    </submittedName>
</protein>
<reference evidence="1 2" key="1">
    <citation type="journal article" date="2013" name="Genome Announc.">
        <title>Draft Genome Sequence of the Cellulolytic Bacterium Clostridium papyrosolvens C7 (ATCC 700395).</title>
        <authorList>
            <person name="Zepeda V."/>
            <person name="Dassa B."/>
            <person name="Borovok I."/>
            <person name="Lamed R."/>
            <person name="Bayer E.A."/>
            <person name="Cate J.H."/>
        </authorList>
    </citation>
    <scope>NUCLEOTIDE SEQUENCE [LARGE SCALE GENOMIC DNA]</scope>
    <source>
        <strain evidence="1 2">C7</strain>
    </source>
</reference>
<dbReference type="EMBL" id="ATAY01000063">
    <property type="protein sequence ID" value="EPR10591.1"/>
    <property type="molecule type" value="Genomic_DNA"/>
</dbReference>